<evidence type="ECO:0000313" key="6">
    <source>
        <dbReference type="Proteomes" id="UP000236634"/>
    </source>
</evidence>
<dbReference type="Pfam" id="PF09375">
    <property type="entry name" value="Peptidase_M75"/>
    <property type="match status" value="1"/>
</dbReference>
<evidence type="ECO:0000256" key="1">
    <source>
        <dbReference type="ARBA" id="ARBA00004196"/>
    </source>
</evidence>
<dbReference type="PROSITE" id="PS51257">
    <property type="entry name" value="PROKAR_LIPOPROTEIN"/>
    <property type="match status" value="1"/>
</dbReference>
<name>A0A2K0XDR1_9BACT</name>
<reference evidence="5 6" key="1">
    <citation type="submission" date="2017-03" db="EMBL/GenBank/DDBJ databases">
        <authorList>
            <person name="Afonso C.L."/>
            <person name="Miller P.J."/>
            <person name="Scott M.A."/>
            <person name="Spackman E."/>
            <person name="Goraichik I."/>
            <person name="Dimitrov K.M."/>
            <person name="Suarez D.L."/>
            <person name="Swayne D.E."/>
        </authorList>
    </citation>
    <scope>NUCLEOTIDE SEQUENCE [LARGE SCALE GENOMIC DNA]</scope>
    <source>
        <strain evidence="5 6">DNF00076</strain>
    </source>
</reference>
<feature type="signal peptide" evidence="3">
    <location>
        <begin position="1"/>
        <end position="25"/>
    </location>
</feature>
<organism evidence="5 6">
    <name type="scientific">Hoylesella timonensis</name>
    <dbReference type="NCBI Taxonomy" id="386414"/>
    <lineage>
        <taxon>Bacteria</taxon>
        <taxon>Pseudomonadati</taxon>
        <taxon>Bacteroidota</taxon>
        <taxon>Bacteroidia</taxon>
        <taxon>Bacteroidales</taxon>
        <taxon>Prevotellaceae</taxon>
        <taxon>Hoylesella</taxon>
    </lineage>
</organism>
<sequence>MKKLSNYCFVAILSLFFSMSFTACSDDNEDDSKKQEQQKQEERDKAYAEIVDAFIHKTVVPTYEKMALKSSELVKDLREYRKNPTQTNLDKACEDFLASRMWWERSEAFLFGAASDFGIDPHIDSWPLDLPALQKYLATATNIEDLDGDDYDIAARTKLGQELLGYHGVEYILFKDGKPREAGSIEEKYLVYAIAVAGDLRNSCWQLLTSWAGEEYASKLDAAQVKHIIEDVELGITVSGGEHSYGENILLAGQPGSLYRSWVAALQEIVSGCNSICDEVGTSKIGSAHTGEDVSYIESPYSQMSIHDFHNNIISVENVYYGGIEGNRGASIHNYMAKHNKEMDMKVTAAITKAQTAIKNMKAPFVLNYKDASCKAAIDACKELDETLSELKTELKK</sequence>
<protein>
    <submittedName>
        <fullName evidence="5">Peptidase M75</fullName>
    </submittedName>
</protein>
<comment type="caution">
    <text evidence="5">The sequence shown here is derived from an EMBL/GenBank/DDBJ whole genome shotgun (WGS) entry which is preliminary data.</text>
</comment>
<dbReference type="Gene3D" id="1.20.1420.20">
    <property type="entry name" value="M75 peptidase, HXXE motif"/>
    <property type="match status" value="1"/>
</dbReference>
<evidence type="ECO:0000259" key="4">
    <source>
        <dbReference type="Pfam" id="PF09375"/>
    </source>
</evidence>
<evidence type="ECO:0000313" key="5">
    <source>
        <dbReference type="EMBL" id="PNP92643.1"/>
    </source>
</evidence>
<dbReference type="InterPro" id="IPR038352">
    <property type="entry name" value="Imelysin_sf"/>
</dbReference>
<dbReference type="RefSeq" id="WP_103003985.1">
    <property type="nucleotide sequence ID" value="NZ_NBAX01000010.1"/>
</dbReference>
<dbReference type="GO" id="GO:0030313">
    <property type="term" value="C:cell envelope"/>
    <property type="evidence" value="ECO:0007669"/>
    <property type="project" value="UniProtKB-SubCell"/>
</dbReference>
<keyword evidence="2 3" id="KW-0732">Signal</keyword>
<dbReference type="InterPro" id="IPR034982">
    <property type="entry name" value="Imelysin-like_IrpA"/>
</dbReference>
<dbReference type="InterPro" id="IPR018976">
    <property type="entry name" value="Imelysin-like"/>
</dbReference>
<dbReference type="EMBL" id="NBAX01000010">
    <property type="protein sequence ID" value="PNP92643.1"/>
    <property type="molecule type" value="Genomic_DNA"/>
</dbReference>
<evidence type="ECO:0000256" key="3">
    <source>
        <dbReference type="SAM" id="SignalP"/>
    </source>
</evidence>
<accession>A0A2K0XDR1</accession>
<dbReference type="AlphaFoldDB" id="A0A2K0XDR1"/>
<proteinExistence type="predicted"/>
<comment type="subcellular location">
    <subcellularLocation>
        <location evidence="1">Cell envelope</location>
    </subcellularLocation>
</comment>
<dbReference type="CDD" id="cd14658">
    <property type="entry name" value="Imelysin-like_IrpA"/>
    <property type="match status" value="1"/>
</dbReference>
<evidence type="ECO:0000256" key="2">
    <source>
        <dbReference type="ARBA" id="ARBA00022729"/>
    </source>
</evidence>
<gene>
    <name evidence="5" type="ORF">BFS16_10950</name>
</gene>
<feature type="domain" description="Imelysin-like" evidence="4">
    <location>
        <begin position="60"/>
        <end position="390"/>
    </location>
</feature>
<dbReference type="Proteomes" id="UP000236634">
    <property type="component" value="Unassembled WGS sequence"/>
</dbReference>
<feature type="chain" id="PRO_5014408380" evidence="3">
    <location>
        <begin position="26"/>
        <end position="397"/>
    </location>
</feature>